<dbReference type="PRINTS" id="PR00452">
    <property type="entry name" value="SH3DOMAIN"/>
</dbReference>
<dbReference type="SUPFAM" id="SSF50044">
    <property type="entry name" value="SH3-domain"/>
    <property type="match status" value="2"/>
</dbReference>
<protein>
    <recommendedName>
        <fullName evidence="10">Crk-like protein</fullName>
    </recommendedName>
</protein>
<comment type="caution">
    <text evidence="8">The sequence shown here is derived from an EMBL/GenBank/DDBJ whole genome shotgun (WGS) entry which is preliminary data.</text>
</comment>
<evidence type="ECO:0000256" key="4">
    <source>
        <dbReference type="PROSITE-ProRule" id="PRU00192"/>
    </source>
</evidence>
<dbReference type="GO" id="GO:0016477">
    <property type="term" value="P:cell migration"/>
    <property type="evidence" value="ECO:0007669"/>
    <property type="project" value="TreeGrafter"/>
</dbReference>
<dbReference type="SMART" id="SM00252">
    <property type="entry name" value="SH2"/>
    <property type="match status" value="1"/>
</dbReference>
<evidence type="ECO:0000313" key="9">
    <source>
        <dbReference type="Proteomes" id="UP000275408"/>
    </source>
</evidence>
<dbReference type="InterPro" id="IPR001452">
    <property type="entry name" value="SH3_domain"/>
</dbReference>
<reference evidence="8 9" key="1">
    <citation type="journal article" date="2018" name="Sci. Rep.">
        <title>Comparative analysis of the Pocillopora damicornis genome highlights role of immune system in coral evolution.</title>
        <authorList>
            <person name="Cunning R."/>
            <person name="Bay R.A."/>
            <person name="Gillette P."/>
            <person name="Baker A.C."/>
            <person name="Traylor-Knowles N."/>
        </authorList>
    </citation>
    <scope>NUCLEOTIDE SEQUENCE [LARGE SCALE GENOMIC DNA]</scope>
    <source>
        <strain evidence="8">RSMAS</strain>
        <tissue evidence="8">Whole animal</tissue>
    </source>
</reference>
<dbReference type="GO" id="GO:0030971">
    <property type="term" value="F:receptor tyrosine kinase binding"/>
    <property type="evidence" value="ECO:0007669"/>
    <property type="project" value="TreeGrafter"/>
</dbReference>
<dbReference type="Gene3D" id="3.30.505.10">
    <property type="entry name" value="SH2 domain"/>
    <property type="match status" value="1"/>
</dbReference>
<evidence type="ECO:0000259" key="7">
    <source>
        <dbReference type="PROSITE" id="PS50002"/>
    </source>
</evidence>
<evidence type="ECO:0000313" key="8">
    <source>
        <dbReference type="EMBL" id="RMX52265.1"/>
    </source>
</evidence>
<gene>
    <name evidence="8" type="ORF">pdam_00007965</name>
</gene>
<dbReference type="GO" id="GO:0005737">
    <property type="term" value="C:cytoplasm"/>
    <property type="evidence" value="ECO:0007669"/>
    <property type="project" value="TreeGrafter"/>
</dbReference>
<dbReference type="Pfam" id="PF00018">
    <property type="entry name" value="SH3_1"/>
    <property type="match status" value="1"/>
</dbReference>
<evidence type="ECO:0000256" key="3">
    <source>
        <dbReference type="PROSITE-ProRule" id="PRU00191"/>
    </source>
</evidence>
<keyword evidence="2 3" id="KW-0727">SH2 domain</keyword>
<keyword evidence="9" id="KW-1185">Reference proteome</keyword>
<dbReference type="Proteomes" id="UP000275408">
    <property type="component" value="Unassembled WGS sequence"/>
</dbReference>
<dbReference type="OrthoDB" id="9204160at2759"/>
<accession>A0A3M6UF66</accession>
<feature type="region of interest" description="Disordered" evidence="5">
    <location>
        <begin position="169"/>
        <end position="219"/>
    </location>
</feature>
<dbReference type="PANTHER" id="PTHR19969">
    <property type="entry name" value="SH2-SH3 ADAPTOR PROTEIN-RELATED"/>
    <property type="match status" value="1"/>
</dbReference>
<dbReference type="Pfam" id="PF00017">
    <property type="entry name" value="SH2"/>
    <property type="match status" value="1"/>
</dbReference>
<keyword evidence="1 4" id="KW-0728">SH3 domain</keyword>
<evidence type="ECO:0008006" key="10">
    <source>
        <dbReference type="Google" id="ProtNLM"/>
    </source>
</evidence>
<dbReference type="PROSITE" id="PS50001">
    <property type="entry name" value="SH2"/>
    <property type="match status" value="1"/>
</dbReference>
<dbReference type="GO" id="GO:0035591">
    <property type="term" value="F:signaling adaptor activity"/>
    <property type="evidence" value="ECO:0007669"/>
    <property type="project" value="TreeGrafter"/>
</dbReference>
<feature type="domain" description="SH3" evidence="7">
    <location>
        <begin position="96"/>
        <end position="156"/>
    </location>
</feature>
<sequence length="284" mass="32107">MSRSNPNQLSCYLGRLSRSETDKLLLGRKPGTFLIRDSSSIPGDFVLAVSEGGKVSHYIINSKGSQYQIGENTFPDLHSIIDFYKKHFLDTTNLQEPLFKVVAQYPFSAKDAEDLSFKKGDVLIVVEQNEEKWWTAINEQGQKGLIPEPYVKKKPWYVLAFQLCDLQQPGSPVPPAAPQPNDQRRSMPPPATTVQNNSDVRRTSVPPNMRPMPPTAETEGSMYVRATRKHLMPYDDTTLAFEKGDIIKVLKKYDNGKWFGQKGDRTGYFQFNYVQVIPASESPD</sequence>
<feature type="domain" description="SH3" evidence="7">
    <location>
        <begin position="219"/>
        <end position="279"/>
    </location>
</feature>
<dbReference type="Gene3D" id="2.30.30.40">
    <property type="entry name" value="SH3 Domains"/>
    <property type="match status" value="2"/>
</dbReference>
<evidence type="ECO:0000256" key="5">
    <source>
        <dbReference type="SAM" id="MobiDB-lite"/>
    </source>
</evidence>
<dbReference type="InterPro" id="IPR036860">
    <property type="entry name" value="SH2_dom_sf"/>
</dbReference>
<evidence type="ECO:0000256" key="2">
    <source>
        <dbReference type="ARBA" id="ARBA00022999"/>
    </source>
</evidence>
<dbReference type="SUPFAM" id="SSF55550">
    <property type="entry name" value="SH2 domain"/>
    <property type="match status" value="1"/>
</dbReference>
<evidence type="ECO:0000259" key="6">
    <source>
        <dbReference type="PROSITE" id="PS50001"/>
    </source>
</evidence>
<evidence type="ECO:0000256" key="1">
    <source>
        <dbReference type="ARBA" id="ARBA00022443"/>
    </source>
</evidence>
<dbReference type="PROSITE" id="PS50002">
    <property type="entry name" value="SH3"/>
    <property type="match status" value="2"/>
</dbReference>
<dbReference type="Pfam" id="PF07653">
    <property type="entry name" value="SH3_2"/>
    <property type="match status" value="1"/>
</dbReference>
<dbReference type="SMART" id="SM00326">
    <property type="entry name" value="SH3"/>
    <property type="match status" value="2"/>
</dbReference>
<dbReference type="InterPro" id="IPR000980">
    <property type="entry name" value="SH2"/>
</dbReference>
<feature type="domain" description="SH2" evidence="6">
    <location>
        <begin position="11"/>
        <end position="98"/>
    </location>
</feature>
<dbReference type="AlphaFoldDB" id="A0A3M6UF66"/>
<organism evidence="8 9">
    <name type="scientific">Pocillopora damicornis</name>
    <name type="common">Cauliflower coral</name>
    <name type="synonym">Millepora damicornis</name>
    <dbReference type="NCBI Taxonomy" id="46731"/>
    <lineage>
        <taxon>Eukaryota</taxon>
        <taxon>Metazoa</taxon>
        <taxon>Cnidaria</taxon>
        <taxon>Anthozoa</taxon>
        <taxon>Hexacorallia</taxon>
        <taxon>Scleractinia</taxon>
        <taxon>Astrocoeniina</taxon>
        <taxon>Pocilloporidae</taxon>
        <taxon>Pocillopora</taxon>
    </lineage>
</organism>
<name>A0A3M6UF66_POCDA</name>
<dbReference type="GO" id="GO:0007167">
    <property type="term" value="P:enzyme-linked receptor protein signaling pathway"/>
    <property type="evidence" value="ECO:0007669"/>
    <property type="project" value="TreeGrafter"/>
</dbReference>
<dbReference type="InterPro" id="IPR036028">
    <property type="entry name" value="SH3-like_dom_sf"/>
</dbReference>
<dbReference type="InterPro" id="IPR051184">
    <property type="entry name" value="Tyrosine-phos_adapter"/>
</dbReference>
<dbReference type="PANTHER" id="PTHR19969:SF5">
    <property type="entry name" value="CRK-LIKE PROTEIN"/>
    <property type="match status" value="1"/>
</dbReference>
<proteinExistence type="predicted"/>
<dbReference type="STRING" id="46731.A0A3M6UF66"/>
<dbReference type="PRINTS" id="PR00401">
    <property type="entry name" value="SH2DOMAIN"/>
</dbReference>
<dbReference type="EMBL" id="RCHS01001671">
    <property type="protein sequence ID" value="RMX52265.1"/>
    <property type="molecule type" value="Genomic_DNA"/>
</dbReference>